<evidence type="ECO:0000256" key="3">
    <source>
        <dbReference type="ARBA" id="ARBA00022806"/>
    </source>
</evidence>
<protein>
    <recommendedName>
        <fullName evidence="5">DNA2/NAM7 helicase-like C-terminal domain-containing protein</fullName>
    </recommendedName>
</protein>
<reference evidence="6" key="1">
    <citation type="submission" date="2020-11" db="EMBL/GenBank/DDBJ databases">
        <authorList>
            <person name="Tran Van P."/>
        </authorList>
    </citation>
    <scope>NUCLEOTIDE SEQUENCE</scope>
</reference>
<keyword evidence="3" id="KW-0347">Helicase</keyword>
<evidence type="ECO:0000256" key="1">
    <source>
        <dbReference type="ARBA" id="ARBA00022741"/>
    </source>
</evidence>
<keyword evidence="2" id="KW-0378">Hydrolase</keyword>
<organism evidence="6">
    <name type="scientific">Cyprideis torosa</name>
    <dbReference type="NCBI Taxonomy" id="163714"/>
    <lineage>
        <taxon>Eukaryota</taxon>
        <taxon>Metazoa</taxon>
        <taxon>Ecdysozoa</taxon>
        <taxon>Arthropoda</taxon>
        <taxon>Crustacea</taxon>
        <taxon>Oligostraca</taxon>
        <taxon>Ostracoda</taxon>
        <taxon>Podocopa</taxon>
        <taxon>Podocopida</taxon>
        <taxon>Cytherocopina</taxon>
        <taxon>Cytheroidea</taxon>
        <taxon>Cytherideidae</taxon>
        <taxon>Cyprideis</taxon>
    </lineage>
</organism>
<dbReference type="InterPro" id="IPR047187">
    <property type="entry name" value="SF1_C_Upf1"/>
</dbReference>
<dbReference type="PANTHER" id="PTHR43788">
    <property type="entry name" value="DNA2/NAM7 HELICASE FAMILY MEMBER"/>
    <property type="match status" value="1"/>
</dbReference>
<gene>
    <name evidence="6" type="ORF">CTOB1V02_LOCUS5459</name>
</gene>
<name>A0A7R8WEY0_9CRUS</name>
<evidence type="ECO:0000256" key="2">
    <source>
        <dbReference type="ARBA" id="ARBA00022801"/>
    </source>
</evidence>
<evidence type="ECO:0000259" key="5">
    <source>
        <dbReference type="Pfam" id="PF13087"/>
    </source>
</evidence>
<dbReference type="EMBL" id="OB661182">
    <property type="protein sequence ID" value="CAD7227555.1"/>
    <property type="molecule type" value="Genomic_DNA"/>
</dbReference>
<keyword evidence="1" id="KW-0547">Nucleotide-binding</keyword>
<dbReference type="SUPFAM" id="SSF52540">
    <property type="entry name" value="P-loop containing nucleoside triphosphate hydrolases"/>
    <property type="match status" value="1"/>
</dbReference>
<sequence length="217" mass="24368">MGMTETLFSWLDSPQNTQRLTVQYRMNKAIMALANEVCYDGQLEAGSPEVEEGTMRLRIAVVEERREAWINRALSPAMEDSVLWISTEALKQKGFHVKESAGIVNRCEAAMVQTLLRELQKHGLPAREIGVMAPYRAQVNLLAQMVIHDSDLGQIEVNTVDQFQGQDKEVVIYSCVRSSAESTESDVEAKGILEDHRRLTVAITRAKHKLVIFGNPQ</sequence>
<dbReference type="GO" id="GO:0043139">
    <property type="term" value="F:5'-3' DNA helicase activity"/>
    <property type="evidence" value="ECO:0007669"/>
    <property type="project" value="TreeGrafter"/>
</dbReference>
<feature type="domain" description="DNA2/NAM7 helicase-like C-terminal" evidence="5">
    <location>
        <begin position="5"/>
        <end position="216"/>
    </location>
</feature>
<dbReference type="AlphaFoldDB" id="A0A7R8WEY0"/>
<dbReference type="Pfam" id="PF13087">
    <property type="entry name" value="AAA_12"/>
    <property type="match status" value="1"/>
</dbReference>
<dbReference type="GO" id="GO:0016787">
    <property type="term" value="F:hydrolase activity"/>
    <property type="evidence" value="ECO:0007669"/>
    <property type="project" value="UniProtKB-KW"/>
</dbReference>
<dbReference type="InterPro" id="IPR041679">
    <property type="entry name" value="DNA2/NAM7-like_C"/>
</dbReference>
<dbReference type="InterPro" id="IPR050534">
    <property type="entry name" value="Coronavir_polyprotein_1ab"/>
</dbReference>
<keyword evidence="4" id="KW-0067">ATP-binding</keyword>
<dbReference type="CDD" id="cd18808">
    <property type="entry name" value="SF1_C_Upf1"/>
    <property type="match status" value="1"/>
</dbReference>
<accession>A0A7R8WEY0</accession>
<dbReference type="InterPro" id="IPR027417">
    <property type="entry name" value="P-loop_NTPase"/>
</dbReference>
<dbReference type="OrthoDB" id="306218at2759"/>
<dbReference type="PANTHER" id="PTHR43788:SF8">
    <property type="entry name" value="DNA-BINDING PROTEIN SMUBP-2"/>
    <property type="match status" value="1"/>
</dbReference>
<proteinExistence type="predicted"/>
<dbReference type="Gene3D" id="3.40.50.300">
    <property type="entry name" value="P-loop containing nucleotide triphosphate hydrolases"/>
    <property type="match status" value="1"/>
</dbReference>
<dbReference type="GO" id="GO:0005524">
    <property type="term" value="F:ATP binding"/>
    <property type="evidence" value="ECO:0007669"/>
    <property type="project" value="UniProtKB-KW"/>
</dbReference>
<evidence type="ECO:0000256" key="4">
    <source>
        <dbReference type="ARBA" id="ARBA00022840"/>
    </source>
</evidence>
<evidence type="ECO:0000313" key="6">
    <source>
        <dbReference type="EMBL" id="CAD7227555.1"/>
    </source>
</evidence>